<name>A0ABN4GNH4_9ACTN</name>
<organism evidence="1 2">
    <name type="scientific">Streptomyces incarnatus</name>
    <dbReference type="NCBI Taxonomy" id="665007"/>
    <lineage>
        <taxon>Bacteria</taxon>
        <taxon>Bacillati</taxon>
        <taxon>Actinomycetota</taxon>
        <taxon>Actinomycetes</taxon>
        <taxon>Kitasatosporales</taxon>
        <taxon>Streptomycetaceae</taxon>
        <taxon>Streptomyces</taxon>
    </lineage>
</organism>
<dbReference type="InterPro" id="IPR025850">
    <property type="entry name" value="SUKH-3"/>
</dbReference>
<proteinExistence type="predicted"/>
<protein>
    <submittedName>
        <fullName evidence="1">Uncharacterized protein</fullName>
    </submittedName>
</protein>
<gene>
    <name evidence="1" type="ORF">ABB07_25945</name>
</gene>
<evidence type="ECO:0000313" key="1">
    <source>
        <dbReference type="EMBL" id="AKJ13349.1"/>
    </source>
</evidence>
<dbReference type="EMBL" id="CP011497">
    <property type="protein sequence ID" value="AKJ13349.1"/>
    <property type="molecule type" value="Genomic_DNA"/>
</dbReference>
<reference evidence="1 2" key="1">
    <citation type="journal article" date="2015" name="ISME J.">
        <title>Draft Genome Sequence of Streptomyces incarnatus NRRL8089, which Produces the Nucleoside Antibiotic Sinefungin.</title>
        <authorList>
            <person name="Oshima K."/>
            <person name="Hattori M."/>
            <person name="Shimizu H."/>
            <person name="Fukuda K."/>
            <person name="Nemoto M."/>
            <person name="Inagaki K."/>
            <person name="Tamura T."/>
        </authorList>
    </citation>
    <scope>NUCLEOTIDE SEQUENCE [LARGE SCALE GENOMIC DNA]</scope>
    <source>
        <strain evidence="1 2">NRRL 8089</strain>
    </source>
</reference>
<dbReference type="Pfam" id="PF14433">
    <property type="entry name" value="SUKH-3"/>
    <property type="match status" value="1"/>
</dbReference>
<accession>A0ABN4GNH4</accession>
<keyword evidence="2" id="KW-1185">Reference proteome</keyword>
<evidence type="ECO:0000313" key="2">
    <source>
        <dbReference type="Proteomes" id="UP000035366"/>
    </source>
</evidence>
<dbReference type="Proteomes" id="UP000035366">
    <property type="component" value="Chromosome"/>
</dbReference>
<sequence>MIDPALAIGEEQRFEELSERFGLRLFPIGEFGVGDFFLGMDEYGVLYLLAAWAFRLGAPDEALENLIKGVRGVRMSAQDQDGRS</sequence>